<protein>
    <submittedName>
        <fullName evidence="1">Uncharacterized protein</fullName>
    </submittedName>
</protein>
<dbReference type="Proteomes" id="UP000790709">
    <property type="component" value="Unassembled WGS sequence"/>
</dbReference>
<sequence>MASTYASSYPQRRSVNGYYIGSLATPGRTLIHTHIPTPGAAENILYLQSFFPNILRVKRHYFRFYDNGCLILCLIAFYDIDMQRSDAVDAPYLLLKIFSTLLTLLTMTTTEFKTNVTEFNDDC</sequence>
<accession>A0ACB8BJ29</accession>
<comment type="caution">
    <text evidence="1">The sequence shown here is derived from an EMBL/GenBank/DDBJ whole genome shotgun (WGS) entry which is preliminary data.</text>
</comment>
<name>A0ACB8BJ29_9AGAM</name>
<organism evidence="1 2">
    <name type="scientific">Leucogyrophana mollusca</name>
    <dbReference type="NCBI Taxonomy" id="85980"/>
    <lineage>
        <taxon>Eukaryota</taxon>
        <taxon>Fungi</taxon>
        <taxon>Dikarya</taxon>
        <taxon>Basidiomycota</taxon>
        <taxon>Agaricomycotina</taxon>
        <taxon>Agaricomycetes</taxon>
        <taxon>Agaricomycetidae</taxon>
        <taxon>Boletales</taxon>
        <taxon>Boletales incertae sedis</taxon>
        <taxon>Leucogyrophana</taxon>
    </lineage>
</organism>
<keyword evidence="2" id="KW-1185">Reference proteome</keyword>
<evidence type="ECO:0000313" key="1">
    <source>
        <dbReference type="EMBL" id="KAH7925860.1"/>
    </source>
</evidence>
<reference evidence="1" key="1">
    <citation type="journal article" date="2021" name="New Phytol.">
        <title>Evolutionary innovations through gain and loss of genes in the ectomycorrhizal Boletales.</title>
        <authorList>
            <person name="Wu G."/>
            <person name="Miyauchi S."/>
            <person name="Morin E."/>
            <person name="Kuo A."/>
            <person name="Drula E."/>
            <person name="Varga T."/>
            <person name="Kohler A."/>
            <person name="Feng B."/>
            <person name="Cao Y."/>
            <person name="Lipzen A."/>
            <person name="Daum C."/>
            <person name="Hundley H."/>
            <person name="Pangilinan J."/>
            <person name="Johnson J."/>
            <person name="Barry K."/>
            <person name="LaButti K."/>
            <person name="Ng V."/>
            <person name="Ahrendt S."/>
            <person name="Min B."/>
            <person name="Choi I.G."/>
            <person name="Park H."/>
            <person name="Plett J.M."/>
            <person name="Magnuson J."/>
            <person name="Spatafora J.W."/>
            <person name="Nagy L.G."/>
            <person name="Henrissat B."/>
            <person name="Grigoriev I.V."/>
            <person name="Yang Z.L."/>
            <person name="Xu J."/>
            <person name="Martin F.M."/>
        </authorList>
    </citation>
    <scope>NUCLEOTIDE SEQUENCE</scope>
    <source>
        <strain evidence="1">KUC20120723A-06</strain>
    </source>
</reference>
<dbReference type="EMBL" id="MU266393">
    <property type="protein sequence ID" value="KAH7925860.1"/>
    <property type="molecule type" value="Genomic_DNA"/>
</dbReference>
<gene>
    <name evidence="1" type="ORF">BV22DRAFT_1128632</name>
</gene>
<proteinExistence type="predicted"/>
<evidence type="ECO:0000313" key="2">
    <source>
        <dbReference type="Proteomes" id="UP000790709"/>
    </source>
</evidence>